<comment type="caution">
    <text evidence="1">The sequence shown here is derived from an EMBL/GenBank/DDBJ whole genome shotgun (WGS) entry which is preliminary data.</text>
</comment>
<dbReference type="AlphaFoldDB" id="A0A135V8J0"/>
<gene>
    <name evidence="1" type="ORF">CSAL01_11907</name>
</gene>
<evidence type="ECO:0000313" key="1">
    <source>
        <dbReference type="EMBL" id="KXH69020.1"/>
    </source>
</evidence>
<proteinExistence type="predicted"/>
<accession>A0A135V8J0</accession>
<sequence>MKGSGGGPQVRFRNGPADLVREWRPEAKIDRQQQRLLFVRRASIRKTLHRLRAIMWPWNNTKMLQWCGTLMARSMCVLRPLKVAVDIRYSGPRSGLVPAAPCRAIAMQVLEKGRLKSKKKTACLTGSEEDADISLDRCEAQSVASSK</sequence>
<dbReference type="EMBL" id="JFFI01000178">
    <property type="protein sequence ID" value="KXH69020.1"/>
    <property type="molecule type" value="Genomic_DNA"/>
</dbReference>
<keyword evidence="2" id="KW-1185">Reference proteome</keyword>
<organism evidence="1 2">
    <name type="scientific">Colletotrichum salicis</name>
    <dbReference type="NCBI Taxonomy" id="1209931"/>
    <lineage>
        <taxon>Eukaryota</taxon>
        <taxon>Fungi</taxon>
        <taxon>Dikarya</taxon>
        <taxon>Ascomycota</taxon>
        <taxon>Pezizomycotina</taxon>
        <taxon>Sordariomycetes</taxon>
        <taxon>Hypocreomycetidae</taxon>
        <taxon>Glomerellales</taxon>
        <taxon>Glomerellaceae</taxon>
        <taxon>Colletotrichum</taxon>
        <taxon>Colletotrichum acutatum species complex</taxon>
    </lineage>
</organism>
<dbReference type="OrthoDB" id="10524172at2759"/>
<name>A0A135V8J0_9PEZI</name>
<protein>
    <submittedName>
        <fullName evidence="1">Uncharacterized protein</fullName>
    </submittedName>
</protein>
<reference evidence="1 2" key="1">
    <citation type="submission" date="2014-02" db="EMBL/GenBank/DDBJ databases">
        <title>The genome sequence of Colletotrichum salicis CBS 607.94.</title>
        <authorList>
            <person name="Baroncelli R."/>
            <person name="Thon M.R."/>
        </authorList>
    </citation>
    <scope>NUCLEOTIDE SEQUENCE [LARGE SCALE GENOMIC DNA]</scope>
    <source>
        <strain evidence="1 2">CBS 607.94</strain>
    </source>
</reference>
<dbReference type="Proteomes" id="UP000070121">
    <property type="component" value="Unassembled WGS sequence"/>
</dbReference>
<evidence type="ECO:0000313" key="2">
    <source>
        <dbReference type="Proteomes" id="UP000070121"/>
    </source>
</evidence>